<dbReference type="AlphaFoldDB" id="A0AAV6PGD9"/>
<proteinExistence type="predicted"/>
<evidence type="ECO:0000313" key="2">
    <source>
        <dbReference type="Proteomes" id="UP000693946"/>
    </source>
</evidence>
<organism evidence="1 2">
    <name type="scientific">Solea senegalensis</name>
    <name type="common">Senegalese sole</name>
    <dbReference type="NCBI Taxonomy" id="28829"/>
    <lineage>
        <taxon>Eukaryota</taxon>
        <taxon>Metazoa</taxon>
        <taxon>Chordata</taxon>
        <taxon>Craniata</taxon>
        <taxon>Vertebrata</taxon>
        <taxon>Euteleostomi</taxon>
        <taxon>Actinopterygii</taxon>
        <taxon>Neopterygii</taxon>
        <taxon>Teleostei</taxon>
        <taxon>Neoteleostei</taxon>
        <taxon>Acanthomorphata</taxon>
        <taxon>Carangaria</taxon>
        <taxon>Pleuronectiformes</taxon>
        <taxon>Pleuronectoidei</taxon>
        <taxon>Soleidae</taxon>
        <taxon>Solea</taxon>
    </lineage>
</organism>
<dbReference type="Proteomes" id="UP000693946">
    <property type="component" value="Unassembled WGS sequence"/>
</dbReference>
<protein>
    <submittedName>
        <fullName evidence="1">Uncharacterized protein</fullName>
    </submittedName>
</protein>
<evidence type="ECO:0000313" key="1">
    <source>
        <dbReference type="EMBL" id="KAG7459272.1"/>
    </source>
</evidence>
<sequence>MEGSCWSLCDCDHQHMSDLVTENTSSMDSDSVKTLVPADGRITRLRREVALTRHVVSRSGVGTETWIPRASSFLLFHNNHV</sequence>
<reference evidence="1 2" key="1">
    <citation type="journal article" date="2021" name="Sci. Rep.">
        <title>Chromosome anchoring in Senegalese sole (Solea senegalensis) reveals sex-associated markers and genome rearrangements in flatfish.</title>
        <authorList>
            <person name="Guerrero-Cozar I."/>
            <person name="Gomez-Garrido J."/>
            <person name="Berbel C."/>
            <person name="Martinez-Blanch J.F."/>
            <person name="Alioto T."/>
            <person name="Claros M.G."/>
            <person name="Gagnaire P.A."/>
            <person name="Manchado M."/>
        </authorList>
    </citation>
    <scope>NUCLEOTIDE SEQUENCE [LARGE SCALE GENOMIC DNA]</scope>
    <source>
        <strain evidence="1">Sse05_10M</strain>
    </source>
</reference>
<name>A0AAV6PGD9_SOLSE</name>
<accession>A0AAV6PGD9</accession>
<dbReference type="EMBL" id="JAGKHQ010001209">
    <property type="protein sequence ID" value="KAG7459272.1"/>
    <property type="molecule type" value="Genomic_DNA"/>
</dbReference>
<comment type="caution">
    <text evidence="1">The sequence shown here is derived from an EMBL/GenBank/DDBJ whole genome shotgun (WGS) entry which is preliminary data.</text>
</comment>
<keyword evidence="2" id="KW-1185">Reference proteome</keyword>
<gene>
    <name evidence="1" type="ORF">JOB18_024870</name>
</gene>